<organism evidence="1 2">
    <name type="scientific">Eumeta variegata</name>
    <name type="common">Bagworm moth</name>
    <name type="synonym">Eumeta japonica</name>
    <dbReference type="NCBI Taxonomy" id="151549"/>
    <lineage>
        <taxon>Eukaryota</taxon>
        <taxon>Metazoa</taxon>
        <taxon>Ecdysozoa</taxon>
        <taxon>Arthropoda</taxon>
        <taxon>Hexapoda</taxon>
        <taxon>Insecta</taxon>
        <taxon>Pterygota</taxon>
        <taxon>Neoptera</taxon>
        <taxon>Endopterygota</taxon>
        <taxon>Lepidoptera</taxon>
        <taxon>Glossata</taxon>
        <taxon>Ditrysia</taxon>
        <taxon>Tineoidea</taxon>
        <taxon>Psychidae</taxon>
        <taxon>Oiketicinae</taxon>
        <taxon>Eumeta</taxon>
    </lineage>
</organism>
<name>A0A4C1T0W5_EUMVA</name>
<dbReference type="Proteomes" id="UP000299102">
    <property type="component" value="Unassembled WGS sequence"/>
</dbReference>
<dbReference type="Pfam" id="PF03392">
    <property type="entry name" value="OS-D"/>
    <property type="match status" value="1"/>
</dbReference>
<dbReference type="SUPFAM" id="SSF100910">
    <property type="entry name" value="Chemosensory protein Csp2"/>
    <property type="match status" value="1"/>
</dbReference>
<evidence type="ECO:0000313" key="2">
    <source>
        <dbReference type="Proteomes" id="UP000299102"/>
    </source>
</evidence>
<dbReference type="PANTHER" id="PTHR11257">
    <property type="entry name" value="CHEMOSENSORY PROTEIN-RELATED"/>
    <property type="match status" value="1"/>
</dbReference>
<sequence>MRTNPGKLGHKLVWSPYLHPRGVWTVRISWPDHSTLVSNADQSSDTMLKSSISLLLLVALAATQHHQRYDNFNADLIIQNERVLLAYYKCVMDKGPCTKDGKHFKKVLPETLTTACDRCTPKQKVIVRKLLLGIRAKSEPRFMELLDKYDPHHSNRQALYNFLINGNEYL</sequence>
<dbReference type="InterPro" id="IPR005055">
    <property type="entry name" value="A10/PebIII"/>
</dbReference>
<comment type="caution">
    <text evidence="1">The sequence shown here is derived from an EMBL/GenBank/DDBJ whole genome shotgun (WGS) entry which is preliminary data.</text>
</comment>
<evidence type="ECO:0000313" key="1">
    <source>
        <dbReference type="EMBL" id="GBP07805.1"/>
    </source>
</evidence>
<dbReference type="EMBL" id="BGZK01000028">
    <property type="protein sequence ID" value="GBP07805.1"/>
    <property type="molecule type" value="Genomic_DNA"/>
</dbReference>
<dbReference type="InterPro" id="IPR036682">
    <property type="entry name" value="OS_D_A10/PebIII_sf"/>
</dbReference>
<gene>
    <name evidence="1" type="primary">EbpIII</name>
    <name evidence="1" type="ORF">EVAR_77996_1</name>
</gene>
<dbReference type="Gene3D" id="1.10.2080.10">
    <property type="entry name" value="Insect odorant-binding protein A10/Ejaculatory bulb-specific protein 3"/>
    <property type="match status" value="1"/>
</dbReference>
<keyword evidence="2" id="KW-1185">Reference proteome</keyword>
<proteinExistence type="predicted"/>
<dbReference type="AlphaFoldDB" id="A0A4C1T0W5"/>
<protein>
    <submittedName>
        <fullName evidence="1">Ejaculatory bulb-specific protein 3</fullName>
    </submittedName>
</protein>
<dbReference type="OrthoDB" id="6344725at2759"/>
<reference evidence="1 2" key="1">
    <citation type="journal article" date="2019" name="Commun. Biol.">
        <title>The bagworm genome reveals a unique fibroin gene that provides high tensile strength.</title>
        <authorList>
            <person name="Kono N."/>
            <person name="Nakamura H."/>
            <person name="Ohtoshi R."/>
            <person name="Tomita M."/>
            <person name="Numata K."/>
            <person name="Arakawa K."/>
        </authorList>
    </citation>
    <scope>NUCLEOTIDE SEQUENCE [LARGE SCALE GENOMIC DNA]</scope>
</reference>
<dbReference type="PANTHER" id="PTHR11257:SF13">
    <property type="entry name" value="GEO07322P1"/>
    <property type="match status" value="1"/>
</dbReference>
<accession>A0A4C1T0W5</accession>